<dbReference type="GeneID" id="13183351"/>
<dbReference type="Proteomes" id="UP000001940">
    <property type="component" value="Chromosome II"/>
</dbReference>
<keyword evidence="1" id="KW-0812">Transmembrane</keyword>
<proteinExistence type="predicted"/>
<feature type="transmembrane region" description="Helical" evidence="1">
    <location>
        <begin position="20"/>
        <end position="37"/>
    </location>
</feature>
<dbReference type="WormBase" id="W04H10.6b">
    <property type="protein sequence ID" value="CE51079"/>
    <property type="gene ID" value="WBGene00206417"/>
</dbReference>
<keyword evidence="1" id="KW-1133">Transmembrane helix</keyword>
<dbReference type="RefSeq" id="NP_001303795.1">
    <property type="nucleotide sequence ID" value="NM_001316866.1"/>
</dbReference>
<dbReference type="CTD" id="13183351"/>
<name>A0A0M7REM4_CAEEL</name>
<dbReference type="Bgee" id="WBGene00206417">
    <property type="expression patterns" value="Expressed in pharyngeal muscle cell (C elegans) and 3 other cell types or tissues"/>
</dbReference>
<evidence type="ECO:0000256" key="1">
    <source>
        <dbReference type="SAM" id="Phobius"/>
    </source>
</evidence>
<evidence type="ECO:0000313" key="2">
    <source>
        <dbReference type="EMBL" id="CUR29990.1"/>
    </source>
</evidence>
<sequence length="42" mass="4800">MKDDAESKEAADKLGISLDLYISFMVVTSFISINKYPRYIPE</sequence>
<protein>
    <submittedName>
        <fullName evidence="2">Transporter</fullName>
    </submittedName>
</protein>
<evidence type="ECO:0000313" key="4">
    <source>
        <dbReference type="WormBase" id="W04H10.6b"/>
    </source>
</evidence>
<organism evidence="2 3">
    <name type="scientific">Caenorhabditis elegans</name>
    <dbReference type="NCBI Taxonomy" id="6239"/>
    <lineage>
        <taxon>Eukaryota</taxon>
        <taxon>Metazoa</taxon>
        <taxon>Ecdysozoa</taxon>
        <taxon>Nematoda</taxon>
        <taxon>Chromadorea</taxon>
        <taxon>Rhabditida</taxon>
        <taxon>Rhabditina</taxon>
        <taxon>Rhabditomorpha</taxon>
        <taxon>Rhabditoidea</taxon>
        <taxon>Rhabditidae</taxon>
        <taxon>Peloderinae</taxon>
        <taxon>Caenorhabditis</taxon>
    </lineage>
</organism>
<dbReference type="AGR" id="WB:WBGene00206417"/>
<accession>A0A0M7REM4</accession>
<dbReference type="ExpressionAtlas" id="A0A0M7REM4">
    <property type="expression patterns" value="baseline and differential"/>
</dbReference>
<dbReference type="EMBL" id="BX284602">
    <property type="protein sequence ID" value="CUR29990.1"/>
    <property type="molecule type" value="Genomic_DNA"/>
</dbReference>
<evidence type="ECO:0000313" key="3">
    <source>
        <dbReference type="Proteomes" id="UP000001940"/>
    </source>
</evidence>
<dbReference type="AlphaFoldDB" id="A0A0M7REM4"/>
<reference evidence="2 3" key="1">
    <citation type="journal article" date="1998" name="Science">
        <title>Genome sequence of the nematode C. elegans: a platform for investigating biology.</title>
        <authorList>
            <consortium name="The C. elegans sequencing consortium"/>
            <person name="Sulson J.E."/>
            <person name="Waterston R."/>
        </authorList>
    </citation>
    <scope>NUCLEOTIDE SEQUENCE [LARGE SCALE GENOMIC DNA]</scope>
    <source>
        <strain evidence="2 3">Bristol N2</strain>
    </source>
</reference>
<gene>
    <name evidence="2" type="ORF">CELE_W04H10.6</name>
    <name evidence="2 4" type="ORF">W04H10.6</name>
</gene>
<keyword evidence="3" id="KW-1185">Reference proteome</keyword>
<keyword evidence="1" id="KW-0472">Membrane</keyword>